<feature type="transmembrane region" description="Helical" evidence="1">
    <location>
        <begin position="15"/>
        <end position="35"/>
    </location>
</feature>
<keyword evidence="3" id="KW-1185">Reference proteome</keyword>
<accession>A0A7Y6A5J4</accession>
<comment type="caution">
    <text evidence="2">The sequence shown here is derived from an EMBL/GenBank/DDBJ whole genome shotgun (WGS) entry which is preliminary data.</text>
</comment>
<evidence type="ECO:0000256" key="1">
    <source>
        <dbReference type="SAM" id="Phobius"/>
    </source>
</evidence>
<name>A0A7Y6A5J4_9CELL</name>
<protein>
    <submittedName>
        <fullName evidence="2">Uncharacterized protein</fullName>
    </submittedName>
</protein>
<feature type="transmembrane region" description="Helical" evidence="1">
    <location>
        <begin position="82"/>
        <end position="104"/>
    </location>
</feature>
<organism evidence="2 3">
    <name type="scientific">Cellulomonas humilata</name>
    <dbReference type="NCBI Taxonomy" id="144055"/>
    <lineage>
        <taxon>Bacteria</taxon>
        <taxon>Bacillati</taxon>
        <taxon>Actinomycetota</taxon>
        <taxon>Actinomycetes</taxon>
        <taxon>Micrococcales</taxon>
        <taxon>Cellulomonadaceae</taxon>
        <taxon>Cellulomonas</taxon>
    </lineage>
</organism>
<dbReference type="EMBL" id="JABMCI010000070">
    <property type="protein sequence ID" value="NUU19275.1"/>
    <property type="molecule type" value="Genomic_DNA"/>
</dbReference>
<reference evidence="2 3" key="1">
    <citation type="submission" date="2020-05" db="EMBL/GenBank/DDBJ databases">
        <title>Genome Sequencing of Type Strains.</title>
        <authorList>
            <person name="Lemaire J.F."/>
            <person name="Inderbitzin P."/>
            <person name="Gregorio O.A."/>
            <person name="Collins S.B."/>
            <person name="Wespe N."/>
            <person name="Knight-Connoni V."/>
        </authorList>
    </citation>
    <scope>NUCLEOTIDE SEQUENCE [LARGE SCALE GENOMIC DNA]</scope>
    <source>
        <strain evidence="2 3">ATCC 25174</strain>
    </source>
</reference>
<dbReference type="RefSeq" id="WP_175349173.1">
    <property type="nucleotide sequence ID" value="NZ_JABMCI010000070.1"/>
</dbReference>
<feature type="transmembrane region" description="Helical" evidence="1">
    <location>
        <begin position="149"/>
        <end position="166"/>
    </location>
</feature>
<gene>
    <name evidence="2" type="ORF">HP550_18655</name>
</gene>
<feature type="transmembrane region" description="Helical" evidence="1">
    <location>
        <begin position="42"/>
        <end position="70"/>
    </location>
</feature>
<proteinExistence type="predicted"/>
<keyword evidence="1" id="KW-0812">Transmembrane</keyword>
<feature type="transmembrane region" description="Helical" evidence="1">
    <location>
        <begin position="124"/>
        <end position="143"/>
    </location>
</feature>
<dbReference type="AlphaFoldDB" id="A0A7Y6A5J4"/>
<dbReference type="Proteomes" id="UP000565724">
    <property type="component" value="Unassembled WGS sequence"/>
</dbReference>
<keyword evidence="1" id="KW-0472">Membrane</keyword>
<evidence type="ECO:0000313" key="3">
    <source>
        <dbReference type="Proteomes" id="UP000565724"/>
    </source>
</evidence>
<keyword evidence="1" id="KW-1133">Transmembrane helix</keyword>
<sequence>MSEITLELDRPVPAWALRASLALLSAASLAVVCAGPGPRPPAVLVAGLVALVGAAVLSPGLGLAALVVLVAGTRLLVGDPPALSVVMVLVLLVHLTLWAGAVCARTSWRTRVEVAVLVRGLREVAVVQVGAQLLTVVAMLLVGVAEGDLWRAAALVAALTLAAVMLPRPTA</sequence>
<evidence type="ECO:0000313" key="2">
    <source>
        <dbReference type="EMBL" id="NUU19275.1"/>
    </source>
</evidence>